<protein>
    <submittedName>
        <fullName evidence="2">Hypothetical_protein</fullName>
    </submittedName>
</protein>
<evidence type="ECO:0000256" key="1">
    <source>
        <dbReference type="SAM" id="Phobius"/>
    </source>
</evidence>
<evidence type="ECO:0000313" key="2">
    <source>
        <dbReference type="EMBL" id="CAL5997059.1"/>
    </source>
</evidence>
<keyword evidence="1" id="KW-0812">Transmembrane</keyword>
<feature type="transmembrane region" description="Helical" evidence="1">
    <location>
        <begin position="157"/>
        <end position="179"/>
    </location>
</feature>
<proteinExistence type="predicted"/>
<reference evidence="2 3" key="1">
    <citation type="submission" date="2024-07" db="EMBL/GenBank/DDBJ databases">
        <authorList>
            <person name="Akdeniz Z."/>
        </authorList>
    </citation>
    <scope>NUCLEOTIDE SEQUENCE [LARGE SCALE GENOMIC DNA]</scope>
</reference>
<name>A0ABP1HLG3_9EUKA</name>
<keyword evidence="3" id="KW-1185">Reference proteome</keyword>
<dbReference type="EMBL" id="CAXDID020000036">
    <property type="protein sequence ID" value="CAL5997059.1"/>
    <property type="molecule type" value="Genomic_DNA"/>
</dbReference>
<keyword evidence="1" id="KW-1133">Transmembrane helix</keyword>
<sequence>MPLLAAAYQLLGTQRTVQTNLEISAGIGNKNSSLNFVAKKIVNSSLFSILQLGLSFPAWFIECNVSDIFSIALFSSPLRSLCVSYKWAQLDHIIGIILKLFELCGAKSCDLIIIQLLSNIASQNYLLVHAVNKFKRKNRFTKSCQINQRRVCGLVELVLMLYFEYQIILNIFGTSFLFVQVPNSKQTKWNIVGLDKLIDIVNYQLLTSGSHNISIQYPLTACIPLSNGGFHLMFVKWQNILTKYH</sequence>
<keyword evidence="1" id="KW-0472">Membrane</keyword>
<gene>
    <name evidence="2" type="ORF">HINF_LOCUS15058</name>
</gene>
<accession>A0ABP1HLG3</accession>
<comment type="caution">
    <text evidence="2">The sequence shown here is derived from an EMBL/GenBank/DDBJ whole genome shotgun (WGS) entry which is preliminary data.</text>
</comment>
<dbReference type="Proteomes" id="UP001642409">
    <property type="component" value="Unassembled WGS sequence"/>
</dbReference>
<organism evidence="2 3">
    <name type="scientific">Hexamita inflata</name>
    <dbReference type="NCBI Taxonomy" id="28002"/>
    <lineage>
        <taxon>Eukaryota</taxon>
        <taxon>Metamonada</taxon>
        <taxon>Diplomonadida</taxon>
        <taxon>Hexamitidae</taxon>
        <taxon>Hexamitinae</taxon>
        <taxon>Hexamita</taxon>
    </lineage>
</organism>
<evidence type="ECO:0000313" key="3">
    <source>
        <dbReference type="Proteomes" id="UP001642409"/>
    </source>
</evidence>